<dbReference type="SUPFAM" id="SSF55846">
    <property type="entry name" value="N-acetylmuramoyl-L-alanine amidase-like"/>
    <property type="match status" value="1"/>
</dbReference>
<dbReference type="GO" id="GO:0008745">
    <property type="term" value="F:N-acetylmuramoyl-L-alanine amidase activity"/>
    <property type="evidence" value="ECO:0007669"/>
    <property type="project" value="UniProtKB-EC"/>
</dbReference>
<evidence type="ECO:0000256" key="1">
    <source>
        <dbReference type="ARBA" id="ARBA00001561"/>
    </source>
</evidence>
<dbReference type="GO" id="GO:0071555">
    <property type="term" value="P:cell wall organization"/>
    <property type="evidence" value="ECO:0007669"/>
    <property type="project" value="UniProtKB-KW"/>
</dbReference>
<dbReference type="GO" id="GO:0009253">
    <property type="term" value="P:peptidoglycan catabolic process"/>
    <property type="evidence" value="ECO:0007669"/>
    <property type="project" value="InterPro"/>
</dbReference>
<dbReference type="EMBL" id="ANHY01000010">
    <property type="protein sequence ID" value="EKV29982.1"/>
    <property type="molecule type" value="Genomic_DNA"/>
</dbReference>
<feature type="compositionally biased region" description="Basic residues" evidence="6">
    <location>
        <begin position="1"/>
        <end position="10"/>
    </location>
</feature>
<keyword evidence="9" id="KW-1185">Reference proteome</keyword>
<dbReference type="eggNOG" id="COG3023">
    <property type="taxonomic scope" value="Bacteria"/>
</dbReference>
<dbReference type="PATRIC" id="fig|1238182.3.peg.2279"/>
<comment type="catalytic activity">
    <reaction evidence="1">
        <text>Hydrolyzes the link between N-acetylmuramoyl residues and L-amino acid residues in certain cell-wall glycopeptides.</text>
        <dbReference type="EC" id="3.5.1.28"/>
    </reaction>
</comment>
<evidence type="ECO:0000313" key="8">
    <source>
        <dbReference type="EMBL" id="EKV29982.1"/>
    </source>
</evidence>
<dbReference type="Pfam" id="PF01471">
    <property type="entry name" value="PG_binding_1"/>
    <property type="match status" value="1"/>
</dbReference>
<dbReference type="OrthoDB" id="9794842at2"/>
<dbReference type="AlphaFoldDB" id="K9GXI5"/>
<feature type="region of interest" description="Disordered" evidence="6">
    <location>
        <begin position="1"/>
        <end position="20"/>
    </location>
</feature>
<evidence type="ECO:0000256" key="5">
    <source>
        <dbReference type="ARBA" id="ARBA00023316"/>
    </source>
</evidence>
<dbReference type="Gene3D" id="1.10.101.10">
    <property type="entry name" value="PGBD-like superfamily/PGBD"/>
    <property type="match status" value="1"/>
</dbReference>
<feature type="domain" description="N-acetylmuramoyl-L-alanine amidase" evidence="7">
    <location>
        <begin position="10"/>
        <end position="147"/>
    </location>
</feature>
<evidence type="ECO:0000256" key="2">
    <source>
        <dbReference type="ARBA" id="ARBA00007553"/>
    </source>
</evidence>
<dbReference type="InterPro" id="IPR036505">
    <property type="entry name" value="Amidase/PGRP_sf"/>
</dbReference>
<dbReference type="InterPro" id="IPR002502">
    <property type="entry name" value="Amidase_domain"/>
</dbReference>
<sequence>MLKPVRHARSPNHGPREKTQPVDMLVLHYTGMKSAQEALQRLCDEASSVSAHYLIEEDGTVHALVPENRRAWHAGVSSWRGRTDVNSRSIGIELVNPGHEFGYRPFPEPQMTALIALCQAVLARHPIPARNVVGHADVAPLRKEDPGELFDWKRLAAEGIGLWPADVEAFPTEQPPSIAAVQEELTAIGYAAPRSGALDEATAKALTAFQRHFRPADLSGVPDAETWAMLKAVRTAADADRAHQLDG</sequence>
<evidence type="ECO:0000256" key="4">
    <source>
        <dbReference type="ARBA" id="ARBA00022801"/>
    </source>
</evidence>
<dbReference type="InterPro" id="IPR036366">
    <property type="entry name" value="PGBDSf"/>
</dbReference>
<dbReference type="EC" id="3.5.1.28" evidence="3"/>
<dbReference type="SUPFAM" id="SSF47090">
    <property type="entry name" value="PGBD-like"/>
    <property type="match status" value="1"/>
</dbReference>
<accession>K9GXI5</accession>
<protein>
    <recommendedName>
        <fullName evidence="3">N-acetylmuramoyl-L-alanine amidase</fullName>
        <ecNumber evidence="3">3.5.1.28</ecNumber>
    </recommendedName>
</protein>
<dbReference type="CDD" id="cd06583">
    <property type="entry name" value="PGRP"/>
    <property type="match status" value="1"/>
</dbReference>
<dbReference type="InterPro" id="IPR036365">
    <property type="entry name" value="PGBD-like_sf"/>
</dbReference>
<comment type="caution">
    <text evidence="8">The sequence shown here is derived from an EMBL/GenBank/DDBJ whole genome shotgun (WGS) entry which is preliminary data.</text>
</comment>
<keyword evidence="4" id="KW-0378">Hydrolase</keyword>
<dbReference type="GO" id="GO:0019867">
    <property type="term" value="C:outer membrane"/>
    <property type="evidence" value="ECO:0007669"/>
    <property type="project" value="TreeGrafter"/>
</dbReference>
<dbReference type="RefSeq" id="WP_009540723.1">
    <property type="nucleotide sequence ID" value="NZ_ANHY01000010.1"/>
</dbReference>
<gene>
    <name evidence="8" type="ORF">C882_0063</name>
</gene>
<comment type="similarity">
    <text evidence="2">Belongs to the N-acetylmuramoyl-L-alanine amidase 2 family.</text>
</comment>
<dbReference type="PANTHER" id="PTHR30417">
    <property type="entry name" value="N-ACETYLMURAMOYL-L-ALANINE AMIDASE AMID"/>
    <property type="match status" value="1"/>
</dbReference>
<reference evidence="8 9" key="1">
    <citation type="journal article" date="2013" name="Genome Announc.">
        <title>Draft Genome Sequence of an Alphaproteobacterium, Caenispirillum salinarum AK4(T), Isolated from a Solar Saltern.</title>
        <authorList>
            <person name="Khatri I."/>
            <person name="Singh A."/>
            <person name="Korpole S."/>
            <person name="Pinnaka A.K."/>
            <person name="Subramanian S."/>
        </authorList>
    </citation>
    <scope>NUCLEOTIDE SEQUENCE [LARGE SCALE GENOMIC DNA]</scope>
    <source>
        <strain evidence="8 9">AK4</strain>
    </source>
</reference>
<evidence type="ECO:0000256" key="6">
    <source>
        <dbReference type="SAM" id="MobiDB-lite"/>
    </source>
</evidence>
<dbReference type="SMART" id="SM00644">
    <property type="entry name" value="Ami_2"/>
    <property type="match status" value="1"/>
</dbReference>
<evidence type="ECO:0000259" key="7">
    <source>
        <dbReference type="SMART" id="SM00644"/>
    </source>
</evidence>
<dbReference type="Gene3D" id="3.40.80.10">
    <property type="entry name" value="Peptidoglycan recognition protein-like"/>
    <property type="match status" value="1"/>
</dbReference>
<dbReference type="GO" id="GO:0009254">
    <property type="term" value="P:peptidoglycan turnover"/>
    <property type="evidence" value="ECO:0007669"/>
    <property type="project" value="TreeGrafter"/>
</dbReference>
<dbReference type="Pfam" id="PF01510">
    <property type="entry name" value="Amidase_2"/>
    <property type="match status" value="1"/>
</dbReference>
<organism evidence="8 9">
    <name type="scientific">Caenispirillum salinarum AK4</name>
    <dbReference type="NCBI Taxonomy" id="1238182"/>
    <lineage>
        <taxon>Bacteria</taxon>
        <taxon>Pseudomonadati</taxon>
        <taxon>Pseudomonadota</taxon>
        <taxon>Alphaproteobacteria</taxon>
        <taxon>Rhodospirillales</taxon>
        <taxon>Novispirillaceae</taxon>
        <taxon>Caenispirillum</taxon>
    </lineage>
</organism>
<dbReference type="PANTHER" id="PTHR30417:SF1">
    <property type="entry name" value="N-ACETYLMURAMOYL-L-ALANINE AMIDASE AMID"/>
    <property type="match status" value="1"/>
</dbReference>
<evidence type="ECO:0000256" key="3">
    <source>
        <dbReference type="ARBA" id="ARBA00011901"/>
    </source>
</evidence>
<dbReference type="STRING" id="1238182.C882_0063"/>
<dbReference type="Proteomes" id="UP000009881">
    <property type="component" value="Unassembled WGS sequence"/>
</dbReference>
<name>K9GXI5_9PROT</name>
<dbReference type="InterPro" id="IPR002477">
    <property type="entry name" value="Peptidoglycan-bd-like"/>
</dbReference>
<keyword evidence="5" id="KW-0961">Cell wall biogenesis/degradation</keyword>
<dbReference type="InterPro" id="IPR051206">
    <property type="entry name" value="NAMLAA_amidase_2"/>
</dbReference>
<evidence type="ECO:0000313" key="9">
    <source>
        <dbReference type="Proteomes" id="UP000009881"/>
    </source>
</evidence>
<proteinExistence type="inferred from homology"/>